<evidence type="ECO:0000256" key="6">
    <source>
        <dbReference type="SAM" id="MobiDB-lite"/>
    </source>
</evidence>
<comment type="subcellular location">
    <subcellularLocation>
        <location evidence="1">Cell membrane</location>
        <topology evidence="1">Multi-pass membrane protein</topology>
    </subcellularLocation>
</comment>
<evidence type="ECO:0000256" key="7">
    <source>
        <dbReference type="SAM" id="Phobius"/>
    </source>
</evidence>
<accession>A0AA41U4W3</accession>
<evidence type="ECO:0000256" key="2">
    <source>
        <dbReference type="ARBA" id="ARBA00022475"/>
    </source>
</evidence>
<dbReference type="Pfam" id="PF13396">
    <property type="entry name" value="PLDc_N"/>
    <property type="match status" value="1"/>
</dbReference>
<evidence type="ECO:0000256" key="3">
    <source>
        <dbReference type="ARBA" id="ARBA00022692"/>
    </source>
</evidence>
<keyword evidence="4 7" id="KW-1133">Transmembrane helix</keyword>
<comment type="caution">
    <text evidence="9">The sequence shown here is derived from an EMBL/GenBank/DDBJ whole genome shotgun (WGS) entry which is preliminary data.</text>
</comment>
<keyword evidence="5 7" id="KW-0472">Membrane</keyword>
<gene>
    <name evidence="9" type="ORF">L1785_00185</name>
</gene>
<dbReference type="Proteomes" id="UP001165405">
    <property type="component" value="Unassembled WGS sequence"/>
</dbReference>
<evidence type="ECO:0000259" key="8">
    <source>
        <dbReference type="Pfam" id="PF13396"/>
    </source>
</evidence>
<reference evidence="9" key="1">
    <citation type="submission" date="2022-01" db="EMBL/GenBank/DDBJ databases">
        <title>Antribacter sp. nov., isolated from Guizhou of China.</title>
        <authorList>
            <person name="Chengliang C."/>
            <person name="Ya Z."/>
        </authorList>
    </citation>
    <scope>NUCLEOTIDE SEQUENCE</scope>
    <source>
        <strain evidence="9">KLBMP 9083</strain>
    </source>
</reference>
<organism evidence="9 10">
    <name type="scientific">Antribacter soli</name>
    <dbReference type="NCBI Taxonomy" id="2910976"/>
    <lineage>
        <taxon>Bacteria</taxon>
        <taxon>Bacillati</taxon>
        <taxon>Actinomycetota</taxon>
        <taxon>Actinomycetes</taxon>
        <taxon>Micrococcales</taxon>
        <taxon>Promicromonosporaceae</taxon>
        <taxon>Antribacter</taxon>
    </lineage>
</organism>
<feature type="transmembrane region" description="Helical" evidence="7">
    <location>
        <begin position="35"/>
        <end position="56"/>
    </location>
</feature>
<dbReference type="InterPro" id="IPR027379">
    <property type="entry name" value="CLS_N"/>
</dbReference>
<keyword evidence="2" id="KW-1003">Cell membrane</keyword>
<evidence type="ECO:0000256" key="1">
    <source>
        <dbReference type="ARBA" id="ARBA00004651"/>
    </source>
</evidence>
<feature type="domain" description="Cardiolipin synthase N-terminal" evidence="8">
    <location>
        <begin position="14"/>
        <end position="57"/>
    </location>
</feature>
<dbReference type="RefSeq" id="WP_236087092.1">
    <property type="nucleotide sequence ID" value="NZ_JAKGSG010000002.1"/>
</dbReference>
<evidence type="ECO:0000256" key="4">
    <source>
        <dbReference type="ARBA" id="ARBA00022989"/>
    </source>
</evidence>
<dbReference type="AlphaFoldDB" id="A0AA41U4W3"/>
<dbReference type="GO" id="GO:0005886">
    <property type="term" value="C:plasma membrane"/>
    <property type="evidence" value="ECO:0007669"/>
    <property type="project" value="UniProtKB-SubCell"/>
</dbReference>
<evidence type="ECO:0000313" key="10">
    <source>
        <dbReference type="Proteomes" id="UP001165405"/>
    </source>
</evidence>
<proteinExistence type="predicted"/>
<feature type="region of interest" description="Disordered" evidence="6">
    <location>
        <begin position="65"/>
        <end position="98"/>
    </location>
</feature>
<evidence type="ECO:0000313" key="9">
    <source>
        <dbReference type="EMBL" id="MCF4119398.1"/>
    </source>
</evidence>
<feature type="region of interest" description="Disordered" evidence="6">
    <location>
        <begin position="110"/>
        <end position="146"/>
    </location>
</feature>
<keyword evidence="10" id="KW-1185">Reference proteome</keyword>
<sequence>MFVRVILPLLLIGLLVYALVDVAGADEDELGGLPKWLWVILIIFLPLAGSVAWILVRTSSRRRYAGGRTTGHRPAGPAAPSAPGPSRPAEGPVAPDDDPEFLWLLEQARRKREREAKQRGGTQDDTSDDVSDRPDDATPPDDGTTR</sequence>
<dbReference type="EMBL" id="JAKGSG010000002">
    <property type="protein sequence ID" value="MCF4119398.1"/>
    <property type="molecule type" value="Genomic_DNA"/>
</dbReference>
<keyword evidence="3 7" id="KW-0812">Transmembrane</keyword>
<name>A0AA41U4W3_9MICO</name>
<evidence type="ECO:0000256" key="5">
    <source>
        <dbReference type="ARBA" id="ARBA00023136"/>
    </source>
</evidence>
<protein>
    <submittedName>
        <fullName evidence="9">PLD nuclease N-terminal domain-containing protein</fullName>
    </submittedName>
</protein>